<evidence type="ECO:0000256" key="1">
    <source>
        <dbReference type="ARBA" id="ARBA00004429"/>
    </source>
</evidence>
<reference evidence="12" key="2">
    <citation type="journal article" date="2023" name="Curr. Microbiol.">
        <title>Granulicatella seriolae sp. nov., a Novel Facultative Anaerobe Isolated from Yellowtail Marine Fish.</title>
        <authorList>
            <person name="Lee M."/>
            <person name="Choi Y.J."/>
            <person name="Farooq A."/>
            <person name="Jeong J.B."/>
            <person name="Jung M.Y."/>
        </authorList>
    </citation>
    <scope>NUCLEOTIDE SEQUENCE</scope>
    <source>
        <strain evidence="12">S8</strain>
    </source>
</reference>
<comment type="subcellular location">
    <subcellularLocation>
        <location evidence="1">Cell inner membrane</location>
        <topology evidence="1">Multi-pass membrane protein</topology>
    </subcellularLocation>
</comment>
<reference evidence="12" key="3">
    <citation type="journal article" date="2023" name="Microbiol. Resour. Announc.">
        <title>Draft Genome Sequence of Granulicatella sp. Strain S8, Isolated from a Marine Fish, Seriola quinqueradiata.</title>
        <authorList>
            <person name="Lee M."/>
            <person name="Farooq A."/>
            <person name="Jeong J.B."/>
            <person name="Jung M.Y."/>
        </authorList>
    </citation>
    <scope>NUCLEOTIDE SEQUENCE</scope>
    <source>
        <strain evidence="12">S8</strain>
    </source>
</reference>
<dbReference type="SMART" id="SM00382">
    <property type="entry name" value="AAA"/>
    <property type="match status" value="1"/>
</dbReference>
<keyword evidence="13" id="KW-1185">Reference proteome</keyword>
<gene>
    <name evidence="12" type="ORF">NPA36_02355</name>
</gene>
<evidence type="ECO:0000256" key="9">
    <source>
        <dbReference type="ARBA" id="ARBA00038388"/>
    </source>
</evidence>
<dbReference type="InterPro" id="IPR003593">
    <property type="entry name" value="AAA+_ATPase"/>
</dbReference>
<evidence type="ECO:0000256" key="6">
    <source>
        <dbReference type="ARBA" id="ARBA00022840"/>
    </source>
</evidence>
<dbReference type="SUPFAM" id="SSF52540">
    <property type="entry name" value="P-loop containing nucleoside triphosphate hydrolases"/>
    <property type="match status" value="1"/>
</dbReference>
<dbReference type="CDD" id="cd03255">
    <property type="entry name" value="ABC_MJ0796_LolCDE_FtsE"/>
    <property type="match status" value="1"/>
</dbReference>
<evidence type="ECO:0000256" key="5">
    <source>
        <dbReference type="ARBA" id="ARBA00022741"/>
    </source>
</evidence>
<comment type="caution">
    <text evidence="12">The sequence shown here is derived from an EMBL/GenBank/DDBJ whole genome shotgun (WGS) entry which is preliminary data.</text>
</comment>
<dbReference type="InterPro" id="IPR017871">
    <property type="entry name" value="ABC_transporter-like_CS"/>
</dbReference>
<dbReference type="Proteomes" id="UP001059480">
    <property type="component" value="Unassembled WGS sequence"/>
</dbReference>
<keyword evidence="5" id="KW-0547">Nucleotide-binding</keyword>
<feature type="domain" description="ABC transporter" evidence="11">
    <location>
        <begin position="2"/>
        <end position="240"/>
    </location>
</feature>
<dbReference type="PROSITE" id="PS00211">
    <property type="entry name" value="ABC_TRANSPORTER_1"/>
    <property type="match status" value="1"/>
</dbReference>
<evidence type="ECO:0000313" key="13">
    <source>
        <dbReference type="Proteomes" id="UP001059480"/>
    </source>
</evidence>
<reference evidence="12" key="1">
    <citation type="submission" date="2022-07" db="EMBL/GenBank/DDBJ databases">
        <authorList>
            <person name="Jung M.-Y."/>
            <person name="Lee M."/>
        </authorList>
    </citation>
    <scope>NUCLEOTIDE SEQUENCE</scope>
    <source>
        <strain evidence="12">S8</strain>
    </source>
</reference>
<organism evidence="12 13">
    <name type="scientific">Granulicatella seriolae</name>
    <dbReference type="NCBI Taxonomy" id="2967226"/>
    <lineage>
        <taxon>Bacteria</taxon>
        <taxon>Bacillati</taxon>
        <taxon>Bacillota</taxon>
        <taxon>Bacilli</taxon>
        <taxon>Lactobacillales</taxon>
        <taxon>Carnobacteriaceae</taxon>
        <taxon>Granulicatella</taxon>
    </lineage>
</organism>
<dbReference type="PANTHER" id="PTHR42798:SF6">
    <property type="entry name" value="CELL DIVISION ATP-BINDING PROTEIN FTSE"/>
    <property type="match status" value="1"/>
</dbReference>
<dbReference type="InterPro" id="IPR003838">
    <property type="entry name" value="ABC3_permease_C"/>
</dbReference>
<evidence type="ECO:0000256" key="10">
    <source>
        <dbReference type="SAM" id="Phobius"/>
    </source>
</evidence>
<name>A0ABT1WLJ5_9LACT</name>
<evidence type="ECO:0000256" key="3">
    <source>
        <dbReference type="ARBA" id="ARBA00022475"/>
    </source>
</evidence>
<dbReference type="PANTHER" id="PTHR42798">
    <property type="entry name" value="LIPOPROTEIN-RELEASING SYSTEM ATP-BINDING PROTEIN LOLD"/>
    <property type="match status" value="1"/>
</dbReference>
<evidence type="ECO:0000256" key="8">
    <source>
        <dbReference type="ARBA" id="ARBA00023136"/>
    </source>
</evidence>
<evidence type="ECO:0000259" key="11">
    <source>
        <dbReference type="PROSITE" id="PS50893"/>
    </source>
</evidence>
<keyword evidence="7 10" id="KW-1133">Transmembrane helix</keyword>
<evidence type="ECO:0000313" key="12">
    <source>
        <dbReference type="EMBL" id="MCQ9209383.1"/>
    </source>
</evidence>
<dbReference type="Pfam" id="PF00005">
    <property type="entry name" value="ABC_tran"/>
    <property type="match status" value="1"/>
</dbReference>
<evidence type="ECO:0000256" key="2">
    <source>
        <dbReference type="ARBA" id="ARBA00022448"/>
    </source>
</evidence>
<evidence type="ECO:0000256" key="4">
    <source>
        <dbReference type="ARBA" id="ARBA00022692"/>
    </source>
</evidence>
<comment type="similarity">
    <text evidence="9">Belongs to the ABC transporter superfamily. Macrolide exporter (TC 3.A.1.122) family.</text>
</comment>
<keyword evidence="8 10" id="KW-0472">Membrane</keyword>
<keyword evidence="2" id="KW-0813">Transport</keyword>
<dbReference type="Pfam" id="PF02687">
    <property type="entry name" value="FtsX"/>
    <property type="match status" value="1"/>
</dbReference>
<feature type="transmembrane region" description="Helical" evidence="10">
    <location>
        <begin position="824"/>
        <end position="846"/>
    </location>
</feature>
<dbReference type="GO" id="GO:0005524">
    <property type="term" value="F:ATP binding"/>
    <property type="evidence" value="ECO:0007669"/>
    <property type="project" value="UniProtKB-KW"/>
</dbReference>
<accession>A0ABT1WLJ5</accession>
<feature type="transmembrane region" description="Helical" evidence="10">
    <location>
        <begin position="790"/>
        <end position="812"/>
    </location>
</feature>
<dbReference type="InterPro" id="IPR027417">
    <property type="entry name" value="P-loop_NTPase"/>
</dbReference>
<keyword evidence="4 10" id="KW-0812">Transmembrane</keyword>
<keyword evidence="6 12" id="KW-0067">ATP-binding</keyword>
<feature type="transmembrane region" description="Helical" evidence="10">
    <location>
        <begin position="265"/>
        <end position="284"/>
    </location>
</feature>
<dbReference type="InterPro" id="IPR003439">
    <property type="entry name" value="ABC_transporter-like_ATP-bd"/>
</dbReference>
<dbReference type="RefSeq" id="WP_256944501.1">
    <property type="nucleotide sequence ID" value="NZ_JANHNZ010000002.1"/>
</dbReference>
<proteinExistence type="inferred from homology"/>
<dbReference type="PROSITE" id="PS50893">
    <property type="entry name" value="ABC_TRANSPORTER_2"/>
    <property type="match status" value="1"/>
</dbReference>
<protein>
    <submittedName>
        <fullName evidence="12">ABC transporter ATP-binding protein/permease</fullName>
    </submittedName>
</protein>
<sequence length="863" mass="94681">MLELKNISKIYETAGLTQKALDGVNLSFRQNEFVSILGQSGSGKTTLLNIIGGLDQYTSGDLIINGRSTKEFKDRDWDSYRNNSVGFVFQSYNLIPHQTALANVELALTLSGVPRQERRRRSLEALKKVGLEDHVNKRPGQMSGGQMQRIAIARALVNDPDILLADEPTGALDSETSLQIMELLKEIAHDRLVVMVTHNPDLAQMYSTRIVNLLDGRVVGDSNPFDPSLSNEESGEFNPKRTSMSYLTALSLSLNNLMTKKGRTILTAFAGSIGIIGIALILSLSTGVQSYINKVQEDTLTSYPLTINESTNNISALLESIGAKKETHEEGYIYANEMLSHMLSSNIEHNDLAAFKTYLEEHPEEFKEDTNSIQYAYNLNLNLYQNDTTDGAVQVNPSPVGQKLGMNTSSNLPIGPRSSSFYSTDVWEELMDNQELLNSQYDVLIGHMPSAYNEVVLIADSNSEINDYALYSLGLKSQKELDDLIKEASGDKAQTDSSTSSSDEGAPLRYALNDLMSLKYKLVLNSDYFVKEGDIWVDKSDDADFMKKLVDDSETISVVGVIKPKPETQGLSTSGGIGYTKDLSSHVIEKVQASLVAKDQVANPTRNIFTNRDFVASDSKQTFSMNDLSQEEKMALAAMTPEQLTEYVNRFNENINATYDDNLARIGVVDLANPSSVKLYPKSFVAKDTLKTQIEAYSQKARDAGKEDLVLNYTDEVGLIMSSVTAIVDMITYVLIAFVAISLVVSSIMIGIITYISVLERTKEIGILRAIGASKGDISRVFNAETLIEGFAAGLLGIVITLLLNIPINYIVENLTGVAGITSLPWQAGGILILISMVLTLIAGIIPSRIAAKKDPVESLRME</sequence>
<dbReference type="EMBL" id="JANHNZ010000002">
    <property type="protein sequence ID" value="MCQ9209383.1"/>
    <property type="molecule type" value="Genomic_DNA"/>
</dbReference>
<feature type="transmembrane region" description="Helical" evidence="10">
    <location>
        <begin position="730"/>
        <end position="759"/>
    </location>
</feature>
<dbReference type="InterPro" id="IPR017911">
    <property type="entry name" value="MacB-like_ATP-bd"/>
</dbReference>
<evidence type="ECO:0000256" key="7">
    <source>
        <dbReference type="ARBA" id="ARBA00022989"/>
    </source>
</evidence>
<dbReference type="Gene3D" id="3.40.50.300">
    <property type="entry name" value="P-loop containing nucleotide triphosphate hydrolases"/>
    <property type="match status" value="1"/>
</dbReference>
<keyword evidence="3" id="KW-1003">Cell membrane</keyword>